<dbReference type="GO" id="GO:0015627">
    <property type="term" value="C:type II protein secretion system complex"/>
    <property type="evidence" value="ECO:0007669"/>
    <property type="project" value="TreeGrafter"/>
</dbReference>
<reference evidence="2 3" key="1">
    <citation type="submission" date="2018-03" db="EMBL/GenBank/DDBJ databases">
        <title>Whole genome sequencing of Histamine producing bacteria.</title>
        <authorList>
            <person name="Butler K."/>
        </authorList>
    </citation>
    <scope>NUCLEOTIDE SEQUENCE [LARGE SCALE GENOMIC DNA]</scope>
    <source>
        <strain evidence="2 3">DSM 16190</strain>
    </source>
</reference>
<dbReference type="GO" id="GO:0015628">
    <property type="term" value="P:protein secretion by the type II secretion system"/>
    <property type="evidence" value="ECO:0007669"/>
    <property type="project" value="TreeGrafter"/>
</dbReference>
<keyword evidence="1" id="KW-0732">Signal</keyword>
<feature type="chain" id="PRO_5015492172" evidence="1">
    <location>
        <begin position="23"/>
        <end position="95"/>
    </location>
</feature>
<keyword evidence="3" id="KW-1185">Reference proteome</keyword>
<organism evidence="2 3">
    <name type="scientific">Photobacterium lipolyticum</name>
    <dbReference type="NCBI Taxonomy" id="266810"/>
    <lineage>
        <taxon>Bacteria</taxon>
        <taxon>Pseudomonadati</taxon>
        <taxon>Pseudomonadota</taxon>
        <taxon>Gammaproteobacteria</taxon>
        <taxon>Vibrionales</taxon>
        <taxon>Vibrionaceae</taxon>
        <taxon>Photobacterium</taxon>
    </lineage>
</organism>
<dbReference type="InterPro" id="IPR010994">
    <property type="entry name" value="RuvA_2-like"/>
</dbReference>
<accession>A0A2T3MVK4</accession>
<evidence type="ECO:0000313" key="3">
    <source>
        <dbReference type="Proteomes" id="UP000240904"/>
    </source>
</evidence>
<dbReference type="Pfam" id="PF12836">
    <property type="entry name" value="HHH_3"/>
    <property type="match status" value="1"/>
</dbReference>
<feature type="signal peptide" evidence="1">
    <location>
        <begin position="1"/>
        <end position="22"/>
    </location>
</feature>
<dbReference type="EMBL" id="PYMC01000012">
    <property type="protein sequence ID" value="PSW03914.1"/>
    <property type="molecule type" value="Genomic_DNA"/>
</dbReference>
<comment type="caution">
    <text evidence="2">The sequence shown here is derived from an EMBL/GenBank/DDBJ whole genome shotgun (WGS) entry which is preliminary data.</text>
</comment>
<dbReference type="PANTHER" id="PTHR21180">
    <property type="entry name" value="ENDONUCLEASE/EXONUCLEASE/PHOSPHATASE FAMILY DOMAIN-CONTAINING PROTEIN 1"/>
    <property type="match status" value="1"/>
</dbReference>
<sequence length="95" mass="10124">MKNIVKAVVFCAAVVFAPMGSAAGGEHEGIEITVNINQANAEELDKLLIGIGPEKADNIIAYREANGNFETADDLQLVKGIGASTVEKNRQRIKL</sequence>
<dbReference type="InterPro" id="IPR051675">
    <property type="entry name" value="Endo/Exo/Phosphatase_dom_1"/>
</dbReference>
<name>A0A2T3MVK4_9GAMM</name>
<proteinExistence type="predicted"/>
<dbReference type="Proteomes" id="UP000240904">
    <property type="component" value="Unassembled WGS sequence"/>
</dbReference>
<dbReference type="SUPFAM" id="SSF47781">
    <property type="entry name" value="RuvA domain 2-like"/>
    <property type="match status" value="1"/>
</dbReference>
<dbReference type="InterPro" id="IPR004509">
    <property type="entry name" value="Competence_ComEA_HhH"/>
</dbReference>
<dbReference type="NCBIfam" id="TIGR00426">
    <property type="entry name" value="competence protein ComEA helix-hairpin-helix repeat region"/>
    <property type="match status" value="1"/>
</dbReference>
<dbReference type="Gene3D" id="1.10.150.280">
    <property type="entry name" value="AF1531-like domain"/>
    <property type="match status" value="1"/>
</dbReference>
<dbReference type="OrthoDB" id="7510573at2"/>
<dbReference type="AlphaFoldDB" id="A0A2T3MVK4"/>
<gene>
    <name evidence="2" type="ORF">C9I89_16120</name>
</gene>
<evidence type="ECO:0000256" key="1">
    <source>
        <dbReference type="SAM" id="SignalP"/>
    </source>
</evidence>
<dbReference type="PANTHER" id="PTHR21180:SF32">
    <property type="entry name" value="ENDONUCLEASE_EXONUCLEASE_PHOSPHATASE FAMILY DOMAIN-CONTAINING PROTEIN 1"/>
    <property type="match status" value="1"/>
</dbReference>
<protein>
    <submittedName>
        <fullName evidence="2">Transporter</fullName>
    </submittedName>
</protein>
<evidence type="ECO:0000313" key="2">
    <source>
        <dbReference type="EMBL" id="PSW03914.1"/>
    </source>
</evidence>